<keyword evidence="2" id="KW-1185">Reference proteome</keyword>
<dbReference type="Proteomes" id="UP001233673">
    <property type="component" value="Unassembled WGS sequence"/>
</dbReference>
<proteinExistence type="predicted"/>
<dbReference type="RefSeq" id="WP_244523843.1">
    <property type="nucleotide sequence ID" value="NZ_JASNFN010000002.1"/>
</dbReference>
<evidence type="ECO:0000313" key="2">
    <source>
        <dbReference type="Proteomes" id="UP001233673"/>
    </source>
</evidence>
<organism evidence="1 2">
    <name type="scientific">Blastococcus carthaginiensis</name>
    <dbReference type="NCBI Taxonomy" id="3050034"/>
    <lineage>
        <taxon>Bacteria</taxon>
        <taxon>Bacillati</taxon>
        <taxon>Actinomycetota</taxon>
        <taxon>Actinomycetes</taxon>
        <taxon>Geodermatophilales</taxon>
        <taxon>Geodermatophilaceae</taxon>
        <taxon>Blastococcus</taxon>
    </lineage>
</organism>
<dbReference type="EMBL" id="JASNFN010000002">
    <property type="protein sequence ID" value="MDP5181714.1"/>
    <property type="molecule type" value="Genomic_DNA"/>
</dbReference>
<evidence type="ECO:0000313" key="1">
    <source>
        <dbReference type="EMBL" id="MDP5181714.1"/>
    </source>
</evidence>
<reference evidence="2" key="1">
    <citation type="submission" date="2023-05" db="EMBL/GenBank/DDBJ databases">
        <title>Draft genome of Pseudofrankia sp. BMG5.37.</title>
        <authorList>
            <person name="Gtari M."/>
            <person name="Ghodhbane F."/>
            <person name="Sbissi I."/>
        </authorList>
    </citation>
    <scope>NUCLEOTIDE SEQUENCE [LARGE SCALE GENOMIC DNA]</scope>
    <source>
        <strain evidence="2">BMG 814</strain>
    </source>
</reference>
<comment type="caution">
    <text evidence="1">The sequence shown here is derived from an EMBL/GenBank/DDBJ whole genome shotgun (WGS) entry which is preliminary data.</text>
</comment>
<name>A0ABT9I833_9ACTN</name>
<accession>A0ABT9I833</accession>
<protein>
    <submittedName>
        <fullName evidence="1">ABC transporter substrate-binding protein</fullName>
    </submittedName>
</protein>
<gene>
    <name evidence="1" type="ORF">QOZ88_03615</name>
</gene>
<dbReference type="Gene3D" id="3.40.190.10">
    <property type="entry name" value="Periplasmic binding protein-like II"/>
    <property type="match status" value="1"/>
</dbReference>
<dbReference type="SUPFAM" id="SSF53850">
    <property type="entry name" value="Periplasmic binding protein-like II"/>
    <property type="match status" value="1"/>
</dbReference>
<sequence length="166" mass="19284">MNALLQRLAGRARPEPRGTLRVVDPNPLNWLYITYNTVEEPVRVTRRGKVRPAAMSSYRWRGNRTLEIRVRRGERFADGTALDARSVHRAYTEQARWHSPHPPGTHFNIDPRTRAEVVDERTVRLHLPEPDGLVLGKLRATHVMSERFWRDLGFGYARDETGEGHW</sequence>